<evidence type="ECO:0000313" key="1">
    <source>
        <dbReference type="EMBL" id="WOG83368.1"/>
    </source>
</evidence>
<dbReference type="InterPro" id="IPR036047">
    <property type="entry name" value="F-box-like_dom_sf"/>
</dbReference>
<reference evidence="1" key="1">
    <citation type="journal article" date="2016" name="Nat. Genet.">
        <title>A high-quality carrot genome assembly provides new insights into carotenoid accumulation and asterid genome evolution.</title>
        <authorList>
            <person name="Iorizzo M."/>
            <person name="Ellison S."/>
            <person name="Senalik D."/>
            <person name="Zeng P."/>
            <person name="Satapoomin P."/>
            <person name="Huang J."/>
            <person name="Bowman M."/>
            <person name="Iovene M."/>
            <person name="Sanseverino W."/>
            <person name="Cavagnaro P."/>
            <person name="Yildiz M."/>
            <person name="Macko-Podgorni A."/>
            <person name="Moranska E."/>
            <person name="Grzebelus E."/>
            <person name="Grzebelus D."/>
            <person name="Ashrafi H."/>
            <person name="Zheng Z."/>
            <person name="Cheng S."/>
            <person name="Spooner D."/>
            <person name="Van Deynze A."/>
            <person name="Simon P."/>
        </authorList>
    </citation>
    <scope>NUCLEOTIDE SEQUENCE</scope>
    <source>
        <tissue evidence="1">Leaf</tissue>
    </source>
</reference>
<dbReference type="GO" id="GO:0019005">
    <property type="term" value="C:SCF ubiquitin ligase complex"/>
    <property type="evidence" value="ECO:0007669"/>
    <property type="project" value="TreeGrafter"/>
</dbReference>
<dbReference type="InterPro" id="IPR039588">
    <property type="entry name" value="FBXO4"/>
</dbReference>
<dbReference type="OMA" id="WRSACDA"/>
<name>A0A166H6N0_DAUCS</name>
<evidence type="ECO:0000313" key="2">
    <source>
        <dbReference type="Proteomes" id="UP000077755"/>
    </source>
</evidence>
<protein>
    <submittedName>
        <fullName evidence="1">Uncharacterized protein</fullName>
    </submittedName>
</protein>
<dbReference type="Proteomes" id="UP000077755">
    <property type="component" value="Chromosome 1"/>
</dbReference>
<dbReference type="EMBL" id="CP093343">
    <property type="protein sequence ID" value="WOG83368.1"/>
    <property type="molecule type" value="Genomic_DNA"/>
</dbReference>
<reference evidence="1" key="2">
    <citation type="submission" date="2022-03" db="EMBL/GenBank/DDBJ databases">
        <title>Draft title - Genomic analysis of global carrot germplasm unveils the trajectory of domestication and the origin of high carotenoid orange carrot.</title>
        <authorList>
            <person name="Iorizzo M."/>
            <person name="Ellison S."/>
            <person name="Senalik D."/>
            <person name="Macko-Podgorni A."/>
            <person name="Grzebelus D."/>
            <person name="Bostan H."/>
            <person name="Rolling W."/>
            <person name="Curaba J."/>
            <person name="Simon P."/>
        </authorList>
    </citation>
    <scope>NUCLEOTIDE SEQUENCE</scope>
    <source>
        <tissue evidence="1">Leaf</tissue>
    </source>
</reference>
<dbReference type="KEGG" id="dcr:108226276"/>
<dbReference type="CDD" id="cd09917">
    <property type="entry name" value="F-box_SF"/>
    <property type="match status" value="1"/>
</dbReference>
<dbReference type="GO" id="GO:0031146">
    <property type="term" value="P:SCF-dependent proteasomal ubiquitin-dependent protein catabolic process"/>
    <property type="evidence" value="ECO:0007669"/>
    <property type="project" value="InterPro"/>
</dbReference>
<dbReference type="Gramene" id="KZN09788">
    <property type="protein sequence ID" value="KZN09788"/>
    <property type="gene ID" value="DCAR_002444"/>
</dbReference>
<gene>
    <name evidence="1" type="ORF">DCAR_0102543</name>
</gene>
<dbReference type="Gene3D" id="1.20.1280.50">
    <property type="match status" value="1"/>
</dbReference>
<keyword evidence="2" id="KW-1185">Reference proteome</keyword>
<dbReference type="PANTHER" id="PTHR16008">
    <property type="entry name" value="F-BOX ONLY PROTEIN 4"/>
    <property type="match status" value="1"/>
</dbReference>
<dbReference type="OrthoDB" id="3219396at2759"/>
<dbReference type="AlphaFoldDB" id="A0A166H6N0"/>
<dbReference type="GO" id="GO:0000209">
    <property type="term" value="P:protein polyubiquitination"/>
    <property type="evidence" value="ECO:0007669"/>
    <property type="project" value="TreeGrafter"/>
</dbReference>
<accession>A0A166H6N0</accession>
<dbReference type="Pfam" id="PF00646">
    <property type="entry name" value="F-box"/>
    <property type="match status" value="1"/>
</dbReference>
<dbReference type="SUPFAM" id="SSF81383">
    <property type="entry name" value="F-box domain"/>
    <property type="match status" value="1"/>
</dbReference>
<dbReference type="PANTHER" id="PTHR16008:SF4">
    <property type="entry name" value="F-BOX ONLY PROTEIN 4"/>
    <property type="match status" value="1"/>
</dbReference>
<organism evidence="1 2">
    <name type="scientific">Daucus carota subsp. sativus</name>
    <name type="common">Carrot</name>
    <dbReference type="NCBI Taxonomy" id="79200"/>
    <lineage>
        <taxon>Eukaryota</taxon>
        <taxon>Viridiplantae</taxon>
        <taxon>Streptophyta</taxon>
        <taxon>Embryophyta</taxon>
        <taxon>Tracheophyta</taxon>
        <taxon>Spermatophyta</taxon>
        <taxon>Magnoliopsida</taxon>
        <taxon>eudicotyledons</taxon>
        <taxon>Gunneridae</taxon>
        <taxon>Pentapetalae</taxon>
        <taxon>asterids</taxon>
        <taxon>campanulids</taxon>
        <taxon>Apiales</taxon>
        <taxon>Apiaceae</taxon>
        <taxon>Apioideae</taxon>
        <taxon>Scandiceae</taxon>
        <taxon>Daucinae</taxon>
        <taxon>Daucus</taxon>
        <taxon>Daucus sect. Daucus</taxon>
    </lineage>
</organism>
<proteinExistence type="predicted"/>
<dbReference type="InterPro" id="IPR001810">
    <property type="entry name" value="F-box_dom"/>
</dbReference>
<sequence>MNDSKYMDSSIPDDIALKLVSSLQVWDVCSLGSCSRFWQELCGLDCVWSSLYKDRWPQLILDNNQESSVLDFDHAHQLSQSESSSQGWRGLYIGKHNEMAGKAATVVEFLEKCLNSESIEVGQYLKAIKDLYTMQFGFKDVQMFFLKAESNVLLNLVGLHYCISWLRLPPEHILEALESCKILERKVCVQWWTLGRWFYGFRMRDESHSREVSLGDLARAKEEEVLAVLYRGAIYEVLRVRISVAKPSIAHWTRQNLNTCH</sequence>